<evidence type="ECO:0000313" key="2">
    <source>
        <dbReference type="Proteomes" id="UP000828390"/>
    </source>
</evidence>
<reference evidence="1" key="1">
    <citation type="journal article" date="2019" name="bioRxiv">
        <title>The Genome of the Zebra Mussel, Dreissena polymorpha: A Resource for Invasive Species Research.</title>
        <authorList>
            <person name="McCartney M.A."/>
            <person name="Auch B."/>
            <person name="Kono T."/>
            <person name="Mallez S."/>
            <person name="Zhang Y."/>
            <person name="Obille A."/>
            <person name="Becker A."/>
            <person name="Abrahante J.E."/>
            <person name="Garbe J."/>
            <person name="Badalamenti J.P."/>
            <person name="Herman A."/>
            <person name="Mangelson H."/>
            <person name="Liachko I."/>
            <person name="Sullivan S."/>
            <person name="Sone E.D."/>
            <person name="Koren S."/>
            <person name="Silverstein K.A.T."/>
            <person name="Beckman K.B."/>
            <person name="Gohl D.M."/>
        </authorList>
    </citation>
    <scope>NUCLEOTIDE SEQUENCE</scope>
    <source>
        <strain evidence="1">Duluth1</strain>
        <tissue evidence="1">Whole animal</tissue>
    </source>
</reference>
<sequence length="68" mass="7288">MRAGQHLKKLCGTQKNISLDIWEITLTSNGAQTVLPGLQSSCCKFRGSSDGCGLRKSYLVVLGGGRFT</sequence>
<dbReference type="Proteomes" id="UP000828390">
    <property type="component" value="Unassembled WGS sequence"/>
</dbReference>
<gene>
    <name evidence="1" type="ORF">DPMN_155016</name>
</gene>
<evidence type="ECO:0000313" key="1">
    <source>
        <dbReference type="EMBL" id="KAH3801367.1"/>
    </source>
</evidence>
<dbReference type="EMBL" id="JAIWYP010000007">
    <property type="protein sequence ID" value="KAH3801367.1"/>
    <property type="molecule type" value="Genomic_DNA"/>
</dbReference>
<comment type="caution">
    <text evidence="1">The sequence shown here is derived from an EMBL/GenBank/DDBJ whole genome shotgun (WGS) entry which is preliminary data.</text>
</comment>
<name>A0A9D4JAZ4_DREPO</name>
<dbReference type="AlphaFoldDB" id="A0A9D4JAZ4"/>
<accession>A0A9D4JAZ4</accession>
<proteinExistence type="predicted"/>
<protein>
    <submittedName>
        <fullName evidence="1">Uncharacterized protein</fullName>
    </submittedName>
</protein>
<reference evidence="1" key="2">
    <citation type="submission" date="2020-11" db="EMBL/GenBank/DDBJ databases">
        <authorList>
            <person name="McCartney M.A."/>
            <person name="Auch B."/>
            <person name="Kono T."/>
            <person name="Mallez S."/>
            <person name="Becker A."/>
            <person name="Gohl D.M."/>
            <person name="Silverstein K.A.T."/>
            <person name="Koren S."/>
            <person name="Bechman K.B."/>
            <person name="Herman A."/>
            <person name="Abrahante J.E."/>
            <person name="Garbe J."/>
        </authorList>
    </citation>
    <scope>NUCLEOTIDE SEQUENCE</scope>
    <source>
        <strain evidence="1">Duluth1</strain>
        <tissue evidence="1">Whole animal</tissue>
    </source>
</reference>
<keyword evidence="2" id="KW-1185">Reference proteome</keyword>
<organism evidence="1 2">
    <name type="scientific">Dreissena polymorpha</name>
    <name type="common">Zebra mussel</name>
    <name type="synonym">Mytilus polymorpha</name>
    <dbReference type="NCBI Taxonomy" id="45954"/>
    <lineage>
        <taxon>Eukaryota</taxon>
        <taxon>Metazoa</taxon>
        <taxon>Spiralia</taxon>
        <taxon>Lophotrochozoa</taxon>
        <taxon>Mollusca</taxon>
        <taxon>Bivalvia</taxon>
        <taxon>Autobranchia</taxon>
        <taxon>Heteroconchia</taxon>
        <taxon>Euheterodonta</taxon>
        <taxon>Imparidentia</taxon>
        <taxon>Neoheterodontei</taxon>
        <taxon>Myida</taxon>
        <taxon>Dreissenoidea</taxon>
        <taxon>Dreissenidae</taxon>
        <taxon>Dreissena</taxon>
    </lineage>
</organism>